<evidence type="ECO:0000313" key="5">
    <source>
        <dbReference type="Proteomes" id="UP001596152"/>
    </source>
</evidence>
<evidence type="ECO:0000256" key="1">
    <source>
        <dbReference type="SAM" id="Phobius"/>
    </source>
</evidence>
<reference evidence="5" key="1">
    <citation type="journal article" date="2019" name="Int. J. Syst. Evol. Microbiol.">
        <title>The Global Catalogue of Microorganisms (GCM) 10K type strain sequencing project: providing services to taxonomists for standard genome sequencing and annotation.</title>
        <authorList>
            <consortium name="The Broad Institute Genomics Platform"/>
            <consortium name="The Broad Institute Genome Sequencing Center for Infectious Disease"/>
            <person name="Wu L."/>
            <person name="Ma J."/>
        </authorList>
    </citation>
    <scope>NUCLEOTIDE SEQUENCE [LARGE SCALE GENOMIC DNA]</scope>
    <source>
        <strain evidence="5">JCM 12125</strain>
    </source>
</reference>
<dbReference type="InterPro" id="IPR026442">
    <property type="entry name" value="IPTL_CTERM"/>
</dbReference>
<feature type="domain" description="IPTL-CTERM protein sorting" evidence="3">
    <location>
        <begin position="201"/>
        <end position="229"/>
    </location>
</feature>
<keyword evidence="1" id="KW-0812">Transmembrane</keyword>
<dbReference type="NCBIfam" id="TIGR04174">
    <property type="entry name" value="IPTL_CTERM"/>
    <property type="match status" value="1"/>
</dbReference>
<dbReference type="Pfam" id="PF18203">
    <property type="entry name" value="IPTL-CTERM"/>
    <property type="match status" value="1"/>
</dbReference>
<gene>
    <name evidence="4" type="ORF">ACFPIE_15030</name>
</gene>
<feature type="signal peptide" evidence="2">
    <location>
        <begin position="1"/>
        <end position="21"/>
    </location>
</feature>
<dbReference type="Proteomes" id="UP001596152">
    <property type="component" value="Unassembled WGS sequence"/>
</dbReference>
<keyword evidence="2" id="KW-0732">Signal</keyword>
<comment type="caution">
    <text evidence="4">The sequence shown here is derived from an EMBL/GenBank/DDBJ whole genome shotgun (WGS) entry which is preliminary data.</text>
</comment>
<accession>A0ABW0FV50</accession>
<evidence type="ECO:0000313" key="4">
    <source>
        <dbReference type="EMBL" id="MFC5345231.1"/>
    </source>
</evidence>
<feature type="transmembrane region" description="Helical" evidence="1">
    <location>
        <begin position="208"/>
        <end position="225"/>
    </location>
</feature>
<keyword evidence="1" id="KW-0472">Membrane</keyword>
<proteinExistence type="predicted"/>
<dbReference type="RefSeq" id="WP_374036868.1">
    <property type="nucleotide sequence ID" value="NZ_CP169082.1"/>
</dbReference>
<keyword evidence="5" id="KW-1185">Reference proteome</keyword>
<evidence type="ECO:0000259" key="3">
    <source>
        <dbReference type="Pfam" id="PF18203"/>
    </source>
</evidence>
<protein>
    <submittedName>
        <fullName evidence="4">IPTL-CTERM sorting domain-containing protein</fullName>
    </submittedName>
</protein>
<evidence type="ECO:0000256" key="2">
    <source>
        <dbReference type="SAM" id="SignalP"/>
    </source>
</evidence>
<organism evidence="4 5">
    <name type="scientific">Brevundimonas staleyi</name>
    <dbReference type="NCBI Taxonomy" id="74326"/>
    <lineage>
        <taxon>Bacteria</taxon>
        <taxon>Pseudomonadati</taxon>
        <taxon>Pseudomonadota</taxon>
        <taxon>Alphaproteobacteria</taxon>
        <taxon>Caulobacterales</taxon>
        <taxon>Caulobacteraceae</taxon>
        <taxon>Brevundimonas</taxon>
    </lineage>
</organism>
<keyword evidence="1" id="KW-1133">Transmembrane helix</keyword>
<feature type="chain" id="PRO_5047146559" evidence="2">
    <location>
        <begin position="22"/>
        <end position="232"/>
    </location>
</feature>
<dbReference type="EMBL" id="JBHSLF010000042">
    <property type="protein sequence ID" value="MFC5345231.1"/>
    <property type="molecule type" value="Genomic_DNA"/>
</dbReference>
<sequence length="232" mass="23703">MRLLIFAAALAGALIASQAMAQATNYTFTSGLYDTIGNSTTCTIGECATFTSAHRATATLTYAAPLAPNLPHAEYSAGVIAYTFSDGVRTTTGPSPITALYRVEFATDGAGVPIQPVITFERTPGPPYTVNDAGDPNSLVSFINFLPLRTVVGANTICSSRGVGMNPSPGPGSCNAVFGGLQSSGAESNVAPVVTVAAVHPVPTLSEWALILLGLTLAGGAALAIQRRRLTA</sequence>
<name>A0ABW0FV50_9CAUL</name>